<dbReference type="RefSeq" id="WP_109609341.1">
    <property type="nucleotide sequence ID" value="NZ_QGHA01000008.1"/>
</dbReference>
<gene>
    <name evidence="2" type="ORF">LX99_03896</name>
</gene>
<dbReference type="InterPro" id="IPR004360">
    <property type="entry name" value="Glyas_Fos-R_dOase_dom"/>
</dbReference>
<dbReference type="Gene3D" id="3.10.180.10">
    <property type="entry name" value="2,3-Dihydroxybiphenyl 1,2-Dioxygenase, domain 1"/>
    <property type="match status" value="1"/>
</dbReference>
<sequence length="120" mass="14186">MINFKRADHIQVCVPLERLEEARIFYTDVVGLERIERPAFNSKGYWFRIADIQLHLSTEEALPRSSRHTAFEVEDIAAARRHLESYGVEFWEEPVIPGRSRFSFIDPFGNRMELLQFTDR</sequence>
<keyword evidence="2" id="KW-0223">Dioxygenase</keyword>
<dbReference type="GO" id="GO:0051213">
    <property type="term" value="F:dioxygenase activity"/>
    <property type="evidence" value="ECO:0007669"/>
    <property type="project" value="UniProtKB-KW"/>
</dbReference>
<reference evidence="2 3" key="1">
    <citation type="submission" date="2018-05" db="EMBL/GenBank/DDBJ databases">
        <title>Genomic Encyclopedia of Archaeal and Bacterial Type Strains, Phase II (KMG-II): from individual species to whole genera.</title>
        <authorList>
            <person name="Goeker M."/>
        </authorList>
    </citation>
    <scope>NUCLEOTIDE SEQUENCE [LARGE SCALE GENOMIC DNA]</scope>
    <source>
        <strain evidence="2 3">DSM 19975</strain>
    </source>
</reference>
<keyword evidence="2" id="KW-0560">Oxidoreductase</keyword>
<dbReference type="PANTHER" id="PTHR39175:SF1">
    <property type="entry name" value="FAMILY PROTEIN, PUTATIVE (AFU_ORTHOLOGUE AFUA_3G15060)-RELATED"/>
    <property type="match status" value="1"/>
</dbReference>
<feature type="domain" description="VOC" evidence="1">
    <location>
        <begin position="6"/>
        <end position="117"/>
    </location>
</feature>
<evidence type="ECO:0000313" key="3">
    <source>
        <dbReference type="Proteomes" id="UP000245678"/>
    </source>
</evidence>
<comment type="caution">
    <text evidence="2">The sequence shown here is derived from an EMBL/GenBank/DDBJ whole genome shotgun (WGS) entry which is preliminary data.</text>
</comment>
<dbReference type="PANTHER" id="PTHR39175">
    <property type="entry name" value="FAMILY PROTEIN, PUTATIVE (AFU_ORTHOLOGUE AFUA_3G15060)-RELATED"/>
    <property type="match status" value="1"/>
</dbReference>
<protein>
    <submittedName>
        <fullName evidence="2">Extradiol dioxygenase family protein</fullName>
    </submittedName>
</protein>
<dbReference type="SUPFAM" id="SSF54593">
    <property type="entry name" value="Glyoxalase/Bleomycin resistance protein/Dihydroxybiphenyl dioxygenase"/>
    <property type="match status" value="1"/>
</dbReference>
<dbReference type="InterPro" id="IPR037523">
    <property type="entry name" value="VOC_core"/>
</dbReference>
<evidence type="ECO:0000313" key="2">
    <source>
        <dbReference type="EMBL" id="PWK75402.1"/>
    </source>
</evidence>
<evidence type="ECO:0000259" key="1">
    <source>
        <dbReference type="PROSITE" id="PS51819"/>
    </source>
</evidence>
<dbReference type="AlphaFoldDB" id="A0A316HKD4"/>
<dbReference type="Proteomes" id="UP000245678">
    <property type="component" value="Unassembled WGS sequence"/>
</dbReference>
<accession>A0A316HKD4</accession>
<dbReference type="InterPro" id="IPR029068">
    <property type="entry name" value="Glyas_Bleomycin-R_OHBP_Dase"/>
</dbReference>
<name>A0A316HKD4_9SPHI</name>
<dbReference type="Pfam" id="PF00903">
    <property type="entry name" value="Glyoxalase"/>
    <property type="match status" value="1"/>
</dbReference>
<keyword evidence="3" id="KW-1185">Reference proteome</keyword>
<dbReference type="PROSITE" id="PS51819">
    <property type="entry name" value="VOC"/>
    <property type="match status" value="1"/>
</dbReference>
<organism evidence="2 3">
    <name type="scientific">Mucilaginibacter oryzae</name>
    <dbReference type="NCBI Taxonomy" id="468058"/>
    <lineage>
        <taxon>Bacteria</taxon>
        <taxon>Pseudomonadati</taxon>
        <taxon>Bacteroidota</taxon>
        <taxon>Sphingobacteriia</taxon>
        <taxon>Sphingobacteriales</taxon>
        <taxon>Sphingobacteriaceae</taxon>
        <taxon>Mucilaginibacter</taxon>
    </lineage>
</organism>
<proteinExistence type="predicted"/>
<dbReference type="EMBL" id="QGHA01000008">
    <property type="protein sequence ID" value="PWK75402.1"/>
    <property type="molecule type" value="Genomic_DNA"/>
</dbReference>